<reference evidence="1 2" key="1">
    <citation type="submission" date="2020-07" db="EMBL/GenBank/DDBJ databases">
        <title>Comparative genomics of pyrophilous fungi reveals a link between fire events and developmental genes.</title>
        <authorList>
            <consortium name="DOE Joint Genome Institute"/>
            <person name="Steindorff A.S."/>
            <person name="Carver A."/>
            <person name="Calhoun S."/>
            <person name="Stillman K."/>
            <person name="Liu H."/>
            <person name="Lipzen A."/>
            <person name="Pangilinan J."/>
            <person name="Labutti K."/>
            <person name="Bruns T.D."/>
            <person name="Grigoriev I.V."/>
        </authorList>
    </citation>
    <scope>NUCLEOTIDE SEQUENCE [LARGE SCALE GENOMIC DNA]</scope>
    <source>
        <strain evidence="1 2">CBS 144469</strain>
    </source>
</reference>
<evidence type="ECO:0000313" key="1">
    <source>
        <dbReference type="EMBL" id="KAF6756541.1"/>
    </source>
</evidence>
<accession>A0A8H6I369</accession>
<sequence>MENVSSWRPKPADMDLSSLPPDLYGICPTSTTQQINLEKSPYKGDIKKIPWRPKDTLPTLINTVLNSALVYPALLKYDKVFTLRPNKGESASGFTHRAILRDAFLSCLAEACDTNSILISPRLQSLLISPQFVSGNSKSNIRDAAAKTLNQIDQLCAPFIAAIQPLLLSNAKESLKEMSAALHGCIAYRFSAVSLSQCQAKYKHNGHPIKFWDIILDMVTPLDNNTQKNQIPDLSRLRLRPLLVVESH</sequence>
<comment type="caution">
    <text evidence="1">The sequence shown here is derived from an EMBL/GenBank/DDBJ whole genome shotgun (WGS) entry which is preliminary data.</text>
</comment>
<keyword evidence="2" id="KW-1185">Reference proteome</keyword>
<dbReference type="Proteomes" id="UP000521943">
    <property type="component" value="Unassembled WGS sequence"/>
</dbReference>
<dbReference type="AlphaFoldDB" id="A0A8H6I369"/>
<evidence type="ECO:0000313" key="2">
    <source>
        <dbReference type="Proteomes" id="UP000521943"/>
    </source>
</evidence>
<dbReference type="OrthoDB" id="2877921at2759"/>
<proteinExistence type="predicted"/>
<gene>
    <name evidence="1" type="ORF">DFP72DRAFT_1066440</name>
</gene>
<name>A0A8H6I369_9AGAR</name>
<protein>
    <submittedName>
        <fullName evidence="1">Uncharacterized protein</fullName>
    </submittedName>
</protein>
<organism evidence="1 2">
    <name type="scientific">Ephemerocybe angulata</name>
    <dbReference type="NCBI Taxonomy" id="980116"/>
    <lineage>
        <taxon>Eukaryota</taxon>
        <taxon>Fungi</taxon>
        <taxon>Dikarya</taxon>
        <taxon>Basidiomycota</taxon>
        <taxon>Agaricomycotina</taxon>
        <taxon>Agaricomycetes</taxon>
        <taxon>Agaricomycetidae</taxon>
        <taxon>Agaricales</taxon>
        <taxon>Agaricineae</taxon>
        <taxon>Psathyrellaceae</taxon>
        <taxon>Ephemerocybe</taxon>
    </lineage>
</organism>
<dbReference type="EMBL" id="JACGCI010000025">
    <property type="protein sequence ID" value="KAF6756541.1"/>
    <property type="molecule type" value="Genomic_DNA"/>
</dbReference>